<dbReference type="EMBL" id="ANNX02000047">
    <property type="protein sequence ID" value="KYC36081.1"/>
    <property type="molecule type" value="Genomic_DNA"/>
</dbReference>
<reference evidence="1 2" key="1">
    <citation type="journal article" date="2013" name="Genome Biol. Evol.">
        <title>Genomes of Stigonematalean cyanobacteria (subsection V) and the evolution of oxygenic photosynthesis from prokaryotes to plastids.</title>
        <authorList>
            <person name="Dagan T."/>
            <person name="Roettger M."/>
            <person name="Stucken K."/>
            <person name="Landan G."/>
            <person name="Koch R."/>
            <person name="Major P."/>
            <person name="Gould S.B."/>
            <person name="Goremykin V.V."/>
            <person name="Rippka R."/>
            <person name="Tandeau de Marsac N."/>
            <person name="Gugger M."/>
            <person name="Lockhart P.J."/>
            <person name="Allen J.F."/>
            <person name="Brune I."/>
            <person name="Maus I."/>
            <person name="Puhler A."/>
            <person name="Martin W.F."/>
        </authorList>
    </citation>
    <scope>NUCLEOTIDE SEQUENCE [LARGE SCALE GENOMIC DNA]</scope>
    <source>
        <strain evidence="1 2">PCC 7110</strain>
    </source>
</reference>
<evidence type="ECO:0000313" key="1">
    <source>
        <dbReference type="EMBL" id="KYC36081.1"/>
    </source>
</evidence>
<keyword evidence="2" id="KW-1185">Reference proteome</keyword>
<name>A0A139WUH9_9CYAN</name>
<dbReference type="RefSeq" id="WP_017742775.1">
    <property type="nucleotide sequence ID" value="NZ_KQ976354.1"/>
</dbReference>
<proteinExistence type="predicted"/>
<gene>
    <name evidence="1" type="ORF">WA1_40800</name>
</gene>
<comment type="caution">
    <text evidence="1">The sequence shown here is derived from an EMBL/GenBank/DDBJ whole genome shotgun (WGS) entry which is preliminary data.</text>
</comment>
<sequence>MNIQLVESLANAIKALSPEERELLNQKLTHQLNWQNLRSAILANAQAIQQRRSDQPFEPDIDEIVHQMREERDRELMVLWFSNQEKS</sequence>
<dbReference type="AlphaFoldDB" id="A0A139WUH9"/>
<organism evidence="1 2">
    <name type="scientific">Scytonema hofmannii PCC 7110</name>
    <dbReference type="NCBI Taxonomy" id="128403"/>
    <lineage>
        <taxon>Bacteria</taxon>
        <taxon>Bacillati</taxon>
        <taxon>Cyanobacteriota</taxon>
        <taxon>Cyanophyceae</taxon>
        <taxon>Nostocales</taxon>
        <taxon>Scytonemataceae</taxon>
        <taxon>Scytonema</taxon>
    </lineage>
</organism>
<accession>A0A139WUH9</accession>
<evidence type="ECO:0000313" key="2">
    <source>
        <dbReference type="Proteomes" id="UP000076925"/>
    </source>
</evidence>
<protein>
    <submittedName>
        <fullName evidence="1">Uncharacterized protein</fullName>
    </submittedName>
</protein>
<dbReference type="Proteomes" id="UP000076925">
    <property type="component" value="Unassembled WGS sequence"/>
</dbReference>
<dbReference type="OrthoDB" id="489037at2"/>
<dbReference type="STRING" id="128403.WA1_40800"/>